<evidence type="ECO:0000259" key="21">
    <source>
        <dbReference type="PROSITE" id="PS52035"/>
    </source>
</evidence>
<keyword evidence="7" id="KW-0121">Carboxypeptidase</keyword>
<evidence type="ECO:0000256" key="3">
    <source>
        <dbReference type="ARBA" id="ARBA00004120"/>
    </source>
</evidence>
<dbReference type="Pfam" id="PF18027">
    <property type="entry name" value="Pepdidase_M14_N"/>
    <property type="match status" value="1"/>
</dbReference>
<accession>A0A8C5WHX8</accession>
<dbReference type="OrthoDB" id="10253041at2759"/>
<dbReference type="InterPro" id="IPR040626">
    <property type="entry name" value="Pepdidase_M14_N"/>
</dbReference>
<dbReference type="SUPFAM" id="SSF53187">
    <property type="entry name" value="Zn-dependent exopeptidases"/>
    <property type="match status" value="1"/>
</dbReference>
<comment type="subcellular location">
    <subcellularLocation>
        <location evidence="3">Cytoplasm</location>
        <location evidence="3">Cytoskeleton</location>
        <location evidence="3">Cilium basal body</location>
    </subcellularLocation>
    <subcellularLocation>
        <location evidence="2">Cytoplasm</location>
        <location evidence="2">Cytoskeleton</location>
        <location evidence="2">Microtubule organizing center</location>
        <location evidence="2">Centrosome</location>
        <location evidence="2">Centriole</location>
    </subcellularLocation>
    <subcellularLocation>
        <location evidence="4">Cytoplasm</location>
        <location evidence="4">Cytosol</location>
    </subcellularLocation>
</comment>
<evidence type="ECO:0000256" key="9">
    <source>
        <dbReference type="ARBA" id="ARBA00022723"/>
    </source>
</evidence>
<evidence type="ECO:0000256" key="1">
    <source>
        <dbReference type="ARBA" id="ARBA00001947"/>
    </source>
</evidence>
<keyword evidence="11" id="KW-0862">Zinc</keyword>
<keyword evidence="8" id="KW-0645">Protease</keyword>
<evidence type="ECO:0000256" key="5">
    <source>
        <dbReference type="ARBA" id="ARBA00005988"/>
    </source>
</evidence>
<dbReference type="Pfam" id="PF00246">
    <property type="entry name" value="Peptidase_M14"/>
    <property type="match status" value="1"/>
</dbReference>
<comment type="cofactor">
    <cofactor evidence="1">
        <name>Zn(2+)</name>
        <dbReference type="ChEBI" id="CHEBI:29105"/>
    </cofactor>
</comment>
<dbReference type="AlphaFoldDB" id="A0A8C5WHX8"/>
<keyword evidence="13" id="KW-0206">Cytoskeleton</keyword>
<feature type="compositionally biased region" description="Low complexity" evidence="20">
    <location>
        <begin position="653"/>
        <end position="667"/>
    </location>
</feature>
<dbReference type="GeneTree" id="ENSGT00940000160201"/>
<keyword evidence="23" id="KW-1185">Reference proteome</keyword>
<evidence type="ECO:0000256" key="16">
    <source>
        <dbReference type="ARBA" id="ARBA00041046"/>
    </source>
</evidence>
<dbReference type="GO" id="GO:0006508">
    <property type="term" value="P:proteolysis"/>
    <property type="evidence" value="ECO:0007669"/>
    <property type="project" value="UniProtKB-KW"/>
</dbReference>
<keyword evidence="6" id="KW-0963">Cytoplasm</keyword>
<evidence type="ECO:0000256" key="2">
    <source>
        <dbReference type="ARBA" id="ARBA00004114"/>
    </source>
</evidence>
<evidence type="ECO:0000256" key="7">
    <source>
        <dbReference type="ARBA" id="ARBA00022645"/>
    </source>
</evidence>
<comment type="similarity">
    <text evidence="5 19">Belongs to the peptidase M14 family.</text>
</comment>
<evidence type="ECO:0000256" key="11">
    <source>
        <dbReference type="ARBA" id="ARBA00022833"/>
    </source>
</evidence>
<feature type="region of interest" description="Disordered" evidence="20">
    <location>
        <begin position="653"/>
        <end position="672"/>
    </location>
</feature>
<organism evidence="22 23">
    <name type="scientific">Leptobrachium leishanense</name>
    <name type="common">Leishan spiny toad</name>
    <dbReference type="NCBI Taxonomy" id="445787"/>
    <lineage>
        <taxon>Eukaryota</taxon>
        <taxon>Metazoa</taxon>
        <taxon>Chordata</taxon>
        <taxon>Craniata</taxon>
        <taxon>Vertebrata</taxon>
        <taxon>Euteleostomi</taxon>
        <taxon>Amphibia</taxon>
        <taxon>Batrachia</taxon>
        <taxon>Anura</taxon>
        <taxon>Pelobatoidea</taxon>
        <taxon>Megophryidae</taxon>
        <taxon>Leptobrachium</taxon>
    </lineage>
</organism>
<comment type="catalytic activity">
    <reaction evidence="15">
        <text>(L-glutamyl)(n+1)-gamma-L-glutamyl-L-glutamyl-[protein] + H2O = (L-glutamyl)(n)-gamma-L-glutamyl-L-glutamyl-[protein] + L-glutamate</text>
        <dbReference type="Rhea" id="RHEA:60004"/>
        <dbReference type="Rhea" id="RHEA-COMP:15519"/>
        <dbReference type="Rhea" id="RHEA-COMP:15675"/>
        <dbReference type="ChEBI" id="CHEBI:15377"/>
        <dbReference type="ChEBI" id="CHEBI:29985"/>
        <dbReference type="ChEBI" id="CHEBI:143623"/>
    </reaction>
    <physiologicalReaction direction="left-to-right" evidence="15">
        <dbReference type="Rhea" id="RHEA:60005"/>
    </physiologicalReaction>
</comment>
<dbReference type="PANTHER" id="PTHR12756">
    <property type="entry name" value="CYTOSOLIC CARBOXYPEPTIDASE"/>
    <property type="match status" value="1"/>
</dbReference>
<dbReference type="PROSITE" id="PS52035">
    <property type="entry name" value="PEPTIDASE_M14"/>
    <property type="match status" value="1"/>
</dbReference>
<feature type="compositionally biased region" description="Polar residues" evidence="20">
    <location>
        <begin position="748"/>
        <end position="765"/>
    </location>
</feature>
<dbReference type="Ensembl" id="ENSLLET00000041215.1">
    <property type="protein sequence ID" value="ENSLLEP00000039624.1"/>
    <property type="gene ID" value="ENSLLEG00000025192.1"/>
</dbReference>
<dbReference type="Gene3D" id="2.60.40.3120">
    <property type="match status" value="1"/>
</dbReference>
<dbReference type="GO" id="GO:0005829">
    <property type="term" value="C:cytosol"/>
    <property type="evidence" value="ECO:0007669"/>
    <property type="project" value="UniProtKB-SubCell"/>
</dbReference>
<keyword evidence="9" id="KW-0479">Metal-binding</keyword>
<proteinExistence type="inferred from homology"/>
<evidence type="ECO:0000256" key="4">
    <source>
        <dbReference type="ARBA" id="ARBA00004514"/>
    </source>
</evidence>
<feature type="region of interest" description="Disordered" evidence="20">
    <location>
        <begin position="48"/>
        <end position="71"/>
    </location>
</feature>
<feature type="compositionally biased region" description="Basic residues" evidence="20">
    <location>
        <begin position="682"/>
        <end position="703"/>
    </location>
</feature>
<feature type="compositionally biased region" description="Pro residues" evidence="20">
    <location>
        <begin position="717"/>
        <end position="728"/>
    </location>
</feature>
<dbReference type="Gene3D" id="3.40.630.10">
    <property type="entry name" value="Zn peptidases"/>
    <property type="match status" value="1"/>
</dbReference>
<sequence length="1030" mass="117505">MCPALQTDPKSQLFTDPYESFMRHHLQYYGYFRGQKAEEEDILLRAARRQHRPPQEDEAETEADSDLESSQEDQKKLLYSLLLEGSIFKSKQIVFDNQEGQVVPRLKEPRDLFNSSKEDGTLQIPRWPKECEVIEEMIRHIEWDPPEPEVFYKPTGNERTPQETQVGNRKVVYEIKQACKGSYFTGSRVGGRLCVSKDSCANFNNDLQFESRFESGNLQKATKVGVNEYELILRTDLYTSKHTQWFYFQVTNTKKGVPYRFTITNLMKSNSLYNSGLKPLMYSQQEASLHGVGWRREGEDIKYYKSSGSQDEKALYRLTWTFEFLHDNDTCYFAHCYPYTYSDLQKDLYCVASDPVRSQYCKLRALCRSLAGNTVYLLTITSPSSKLNTATKKKAVVVTARVHPGESNGSWMMKGFLDFLLSSSPDAELLRDTFIFKVVPMLNPDGVIVGNYRCSLTGRDLNRNYRSMLKDSFPCIWHAQTMIKRLVAEREVLLYCDFHGHSRKSNVFMYGCNNKGSSDTKLHERVFPLMLSKNAPEKFYFKGCKFKVQKSKEGTGRIVMWRKGIMNSYTMESTFGGSSLGNRKGTHFSTADLRSMGHHFCDTLLDYCDPDNTKVKLCLSELRSLVQEEIRAKLKQLGRDVDSDVALSDISLSELESSTSGSNSSESDGLPAHLMNMAEKFCRKRKRLRSRKERNSLYRRRNVKQQPKPLETTDVSEPPPQNARPAPPKVSGKPDKERRNVKMRRQEGSFSETSQAETVHTTAAQTPDKPAFSYSRKPESVSLKTQLINKLPSSYVGDVSLVNHVCHRHVRVKSRELGNGTRLPLIITVIQRASVPPYLKDASPLKQHPPPFHAMLDYSSNRRPVADHVLRKDVPLLAQSLIPTAGTKPYSLVSNERQRGFEASAAPKDFQLGLSPKIGKNKGARQESMMSLVSSAKPVMGGRSEGSVTGCFHSSTCDNGRINHHRINGQLWGYSESSVFCSCGRPTNYWRCKHYNTFCLFFFDMPAFVLVTTCTIFRWWLQSQTLVHSE</sequence>
<evidence type="ECO:0000313" key="23">
    <source>
        <dbReference type="Proteomes" id="UP000694569"/>
    </source>
</evidence>
<feature type="domain" description="Peptidase M14" evidence="21">
    <location>
        <begin position="337"/>
        <end position="608"/>
    </location>
</feature>
<evidence type="ECO:0000256" key="18">
    <source>
        <dbReference type="ARBA" id="ARBA00043107"/>
    </source>
</evidence>
<gene>
    <name evidence="22" type="primary">AGBL2</name>
</gene>
<dbReference type="FunFam" id="3.40.630.10:FF:000011">
    <property type="entry name" value="cytosolic carboxypeptidase 2 isoform X1"/>
    <property type="match status" value="1"/>
</dbReference>
<feature type="active site" description="Proton donor/acceptor" evidence="19">
    <location>
        <position position="572"/>
    </location>
</feature>
<dbReference type="CDD" id="cd06907">
    <property type="entry name" value="M14_AGBL2-3_like"/>
    <property type="match status" value="1"/>
</dbReference>
<dbReference type="InterPro" id="IPR050821">
    <property type="entry name" value="Cytosolic_carboxypeptidase"/>
</dbReference>
<keyword evidence="10" id="KW-0378">Hydrolase</keyword>
<feature type="compositionally biased region" description="Basic and acidic residues" evidence="20">
    <location>
        <begin position="732"/>
        <end position="747"/>
    </location>
</feature>
<dbReference type="Proteomes" id="UP000694569">
    <property type="component" value="Unplaced"/>
</dbReference>
<evidence type="ECO:0000256" key="8">
    <source>
        <dbReference type="ARBA" id="ARBA00022670"/>
    </source>
</evidence>
<evidence type="ECO:0000256" key="6">
    <source>
        <dbReference type="ARBA" id="ARBA00022490"/>
    </source>
</evidence>
<dbReference type="GO" id="GO:0008270">
    <property type="term" value="F:zinc ion binding"/>
    <property type="evidence" value="ECO:0007669"/>
    <property type="project" value="InterPro"/>
</dbReference>
<evidence type="ECO:0000256" key="15">
    <source>
        <dbReference type="ARBA" id="ARBA00029302"/>
    </source>
</evidence>
<keyword evidence="14" id="KW-0966">Cell projection</keyword>
<feature type="region of interest" description="Disordered" evidence="20">
    <location>
        <begin position="681"/>
        <end position="777"/>
    </location>
</feature>
<reference evidence="22" key="2">
    <citation type="submission" date="2025-09" db="UniProtKB">
        <authorList>
            <consortium name="Ensembl"/>
        </authorList>
    </citation>
    <scope>IDENTIFICATION</scope>
</reference>
<dbReference type="PANTHER" id="PTHR12756:SF41">
    <property type="entry name" value="CYTOSOLIC CARBOXYPEPTIDASE 2"/>
    <property type="match status" value="1"/>
</dbReference>
<evidence type="ECO:0000256" key="17">
    <source>
        <dbReference type="ARBA" id="ARBA00043071"/>
    </source>
</evidence>
<evidence type="ECO:0000256" key="14">
    <source>
        <dbReference type="ARBA" id="ARBA00023273"/>
    </source>
</evidence>
<evidence type="ECO:0000256" key="12">
    <source>
        <dbReference type="ARBA" id="ARBA00023049"/>
    </source>
</evidence>
<protein>
    <recommendedName>
        <fullName evidence="16">Cytosolic carboxypeptidase 2</fullName>
    </recommendedName>
    <alternativeName>
        <fullName evidence="18">ATP/GTP-binding protein-like 2</fullName>
    </alternativeName>
    <alternativeName>
        <fullName evidence="17">Protein deglutamylase CCP2</fullName>
    </alternativeName>
</protein>
<reference evidence="22" key="1">
    <citation type="submission" date="2025-08" db="UniProtKB">
        <authorList>
            <consortium name="Ensembl"/>
        </authorList>
    </citation>
    <scope>IDENTIFICATION</scope>
</reference>
<keyword evidence="12" id="KW-0482">Metalloprotease</keyword>
<evidence type="ECO:0000256" key="10">
    <source>
        <dbReference type="ARBA" id="ARBA00022801"/>
    </source>
</evidence>
<name>A0A8C5WHX8_9ANUR</name>
<dbReference type="GO" id="GO:0005814">
    <property type="term" value="C:centriole"/>
    <property type="evidence" value="ECO:0007669"/>
    <property type="project" value="UniProtKB-SubCell"/>
</dbReference>
<evidence type="ECO:0000256" key="19">
    <source>
        <dbReference type="PROSITE-ProRule" id="PRU01379"/>
    </source>
</evidence>
<dbReference type="GO" id="GO:0004181">
    <property type="term" value="F:metallocarboxypeptidase activity"/>
    <property type="evidence" value="ECO:0007669"/>
    <property type="project" value="InterPro"/>
</dbReference>
<feature type="compositionally biased region" description="Acidic residues" evidence="20">
    <location>
        <begin position="56"/>
        <end position="71"/>
    </location>
</feature>
<evidence type="ECO:0000313" key="22">
    <source>
        <dbReference type="Ensembl" id="ENSLLEP00000039624.1"/>
    </source>
</evidence>
<dbReference type="InterPro" id="IPR000834">
    <property type="entry name" value="Peptidase_M14"/>
</dbReference>
<evidence type="ECO:0000256" key="20">
    <source>
        <dbReference type="SAM" id="MobiDB-lite"/>
    </source>
</evidence>
<evidence type="ECO:0000256" key="13">
    <source>
        <dbReference type="ARBA" id="ARBA00023212"/>
    </source>
</evidence>